<reference evidence="5" key="1">
    <citation type="journal article" date="2019" name="Int. J. Syst. Evol. Microbiol.">
        <title>The Global Catalogue of Microorganisms (GCM) 10K type strain sequencing project: providing services to taxonomists for standard genome sequencing and annotation.</title>
        <authorList>
            <consortium name="The Broad Institute Genomics Platform"/>
            <consortium name="The Broad Institute Genome Sequencing Center for Infectious Disease"/>
            <person name="Wu L."/>
            <person name="Ma J."/>
        </authorList>
    </citation>
    <scope>NUCLEOTIDE SEQUENCE [LARGE SCALE GENOMIC DNA]</scope>
    <source>
        <strain evidence="5">NBRC 111756</strain>
    </source>
</reference>
<evidence type="ECO:0000259" key="3">
    <source>
        <dbReference type="PROSITE" id="PS51371"/>
    </source>
</evidence>
<evidence type="ECO:0000313" key="5">
    <source>
        <dbReference type="Proteomes" id="UP001596422"/>
    </source>
</evidence>
<keyword evidence="1 2" id="KW-0129">CBS domain</keyword>
<dbReference type="Gene3D" id="3.10.580.10">
    <property type="entry name" value="CBS-domain"/>
    <property type="match status" value="1"/>
</dbReference>
<dbReference type="PANTHER" id="PTHR43080">
    <property type="entry name" value="CBS DOMAIN-CONTAINING PROTEIN CBSX3, MITOCHONDRIAL"/>
    <property type="match status" value="1"/>
</dbReference>
<organism evidence="4 5">
    <name type="scientific">Marinobacterium aestuariivivens</name>
    <dbReference type="NCBI Taxonomy" id="1698799"/>
    <lineage>
        <taxon>Bacteria</taxon>
        <taxon>Pseudomonadati</taxon>
        <taxon>Pseudomonadota</taxon>
        <taxon>Gammaproteobacteria</taxon>
        <taxon>Oceanospirillales</taxon>
        <taxon>Oceanospirillaceae</taxon>
        <taxon>Marinobacterium</taxon>
    </lineage>
</organism>
<dbReference type="InterPro" id="IPR051257">
    <property type="entry name" value="Diverse_CBS-Domain"/>
</dbReference>
<accession>A0ABW2A4H2</accession>
<dbReference type="Pfam" id="PF00571">
    <property type="entry name" value="CBS"/>
    <property type="match status" value="1"/>
</dbReference>
<evidence type="ECO:0000313" key="4">
    <source>
        <dbReference type="EMBL" id="MFC6672334.1"/>
    </source>
</evidence>
<evidence type="ECO:0000256" key="1">
    <source>
        <dbReference type="ARBA" id="ARBA00023122"/>
    </source>
</evidence>
<dbReference type="PANTHER" id="PTHR43080:SF2">
    <property type="entry name" value="CBS DOMAIN-CONTAINING PROTEIN"/>
    <property type="match status" value="1"/>
</dbReference>
<protein>
    <submittedName>
        <fullName evidence="4">CBS domain-containing protein</fullName>
    </submittedName>
</protein>
<dbReference type="Proteomes" id="UP001596422">
    <property type="component" value="Unassembled WGS sequence"/>
</dbReference>
<feature type="domain" description="CBS" evidence="3">
    <location>
        <begin position="114"/>
        <end position="180"/>
    </location>
</feature>
<sequence length="200" mass="22029">MFQEFRHLRLQDASDVDHLLAPSQVRPPATLRSPALAVMTDFTEISPVTVPAGWQIDTALEWMKSQHVRMLFVVDDHGHFAGVITARDIAGGKAMAYARQNGIDLSDVQVRHIMVSRLTIRALTYEQVADATVGDVMLTMQGSGDQHVVVIDEGYAGVKRVRGVISASDISRLLKVSFEVMYEAKTFAEIEKIVAHGGEL</sequence>
<gene>
    <name evidence="4" type="ORF">ACFQDL_21375</name>
</gene>
<dbReference type="InterPro" id="IPR000644">
    <property type="entry name" value="CBS_dom"/>
</dbReference>
<name>A0ABW2A4H2_9GAMM</name>
<dbReference type="PROSITE" id="PS51371">
    <property type="entry name" value="CBS"/>
    <property type="match status" value="2"/>
</dbReference>
<dbReference type="InterPro" id="IPR046342">
    <property type="entry name" value="CBS_dom_sf"/>
</dbReference>
<feature type="domain" description="CBS" evidence="3">
    <location>
        <begin position="39"/>
        <end position="105"/>
    </location>
</feature>
<dbReference type="SUPFAM" id="SSF54631">
    <property type="entry name" value="CBS-domain pair"/>
    <property type="match status" value="1"/>
</dbReference>
<proteinExistence type="predicted"/>
<evidence type="ECO:0000256" key="2">
    <source>
        <dbReference type="PROSITE-ProRule" id="PRU00703"/>
    </source>
</evidence>
<keyword evidence="5" id="KW-1185">Reference proteome</keyword>
<dbReference type="RefSeq" id="WP_379910780.1">
    <property type="nucleotide sequence ID" value="NZ_JBHSWE010000001.1"/>
</dbReference>
<comment type="caution">
    <text evidence="4">The sequence shown here is derived from an EMBL/GenBank/DDBJ whole genome shotgun (WGS) entry which is preliminary data.</text>
</comment>
<dbReference type="EMBL" id="JBHSWE010000001">
    <property type="protein sequence ID" value="MFC6672334.1"/>
    <property type="molecule type" value="Genomic_DNA"/>
</dbReference>